<keyword evidence="9" id="KW-1185">Reference proteome</keyword>
<name>A0A0J8GVZ7_9ALTE</name>
<keyword evidence="5 6" id="KW-0804">Transcription</keyword>
<dbReference type="Proteomes" id="UP000037600">
    <property type="component" value="Unassembled WGS sequence"/>
</dbReference>
<evidence type="ECO:0000259" key="7">
    <source>
        <dbReference type="Pfam" id="PF04542"/>
    </source>
</evidence>
<dbReference type="InterPro" id="IPR000838">
    <property type="entry name" value="RNA_pol_sigma70_ECF_CS"/>
</dbReference>
<dbReference type="Pfam" id="PF04542">
    <property type="entry name" value="Sigma70_r2"/>
    <property type="match status" value="1"/>
</dbReference>
<gene>
    <name evidence="8" type="ORF">XM47_02335</name>
</gene>
<evidence type="ECO:0000256" key="2">
    <source>
        <dbReference type="ARBA" id="ARBA00023015"/>
    </source>
</evidence>
<protein>
    <recommendedName>
        <fullName evidence="6">RNA polymerase sigma factor</fullName>
    </recommendedName>
</protein>
<dbReference type="InterPro" id="IPR014284">
    <property type="entry name" value="RNA_pol_sigma-70_dom"/>
</dbReference>
<dbReference type="InterPro" id="IPR013324">
    <property type="entry name" value="RNA_pol_sigma_r3/r4-like"/>
</dbReference>
<comment type="caution">
    <text evidence="8">The sequence shown here is derived from an EMBL/GenBank/DDBJ whole genome shotgun (WGS) entry which is preliminary data.</text>
</comment>
<evidence type="ECO:0000256" key="6">
    <source>
        <dbReference type="RuleBase" id="RU000716"/>
    </source>
</evidence>
<keyword evidence="4 6" id="KW-0238">DNA-binding</keyword>
<reference evidence="8 9" key="1">
    <citation type="submission" date="2015-04" db="EMBL/GenBank/DDBJ databases">
        <title>Draft Genome Sequence of the Novel Agar-Digesting Marine Bacterium Q1.</title>
        <authorList>
            <person name="Li Y."/>
            <person name="Li D."/>
            <person name="Chen G."/>
            <person name="Du Z."/>
        </authorList>
    </citation>
    <scope>NUCLEOTIDE SEQUENCE [LARGE SCALE GENOMIC DNA]</scope>
    <source>
        <strain evidence="8 9">Q1</strain>
    </source>
</reference>
<dbReference type="GO" id="GO:0016987">
    <property type="term" value="F:sigma factor activity"/>
    <property type="evidence" value="ECO:0007669"/>
    <property type="project" value="UniProtKB-KW"/>
</dbReference>
<dbReference type="RefSeq" id="WP_048688981.1">
    <property type="nucleotide sequence ID" value="NZ_KQ130482.1"/>
</dbReference>
<evidence type="ECO:0000313" key="9">
    <source>
        <dbReference type="Proteomes" id="UP000037600"/>
    </source>
</evidence>
<dbReference type="SUPFAM" id="SSF88946">
    <property type="entry name" value="Sigma2 domain of RNA polymerase sigma factors"/>
    <property type="match status" value="1"/>
</dbReference>
<evidence type="ECO:0000256" key="4">
    <source>
        <dbReference type="ARBA" id="ARBA00023125"/>
    </source>
</evidence>
<dbReference type="EMBL" id="LAZL01000002">
    <property type="protein sequence ID" value="KMT66955.1"/>
    <property type="molecule type" value="Genomic_DNA"/>
</dbReference>
<evidence type="ECO:0000313" key="8">
    <source>
        <dbReference type="EMBL" id="KMT66955.1"/>
    </source>
</evidence>
<dbReference type="InterPro" id="IPR007627">
    <property type="entry name" value="RNA_pol_sigma70_r2"/>
</dbReference>
<dbReference type="PANTHER" id="PTHR43133">
    <property type="entry name" value="RNA POLYMERASE ECF-TYPE SIGMA FACTO"/>
    <property type="match status" value="1"/>
</dbReference>
<dbReference type="InterPro" id="IPR036388">
    <property type="entry name" value="WH-like_DNA-bd_sf"/>
</dbReference>
<dbReference type="GO" id="GO:0006352">
    <property type="term" value="P:DNA-templated transcription initiation"/>
    <property type="evidence" value="ECO:0007669"/>
    <property type="project" value="InterPro"/>
</dbReference>
<organism evidence="8 9">
    <name type="scientific">Catenovulum maritimum</name>
    <dbReference type="NCBI Taxonomy" id="1513271"/>
    <lineage>
        <taxon>Bacteria</taxon>
        <taxon>Pseudomonadati</taxon>
        <taxon>Pseudomonadota</taxon>
        <taxon>Gammaproteobacteria</taxon>
        <taxon>Alteromonadales</taxon>
        <taxon>Alteromonadaceae</taxon>
        <taxon>Catenovulum</taxon>
    </lineage>
</organism>
<dbReference type="GO" id="GO:0003677">
    <property type="term" value="F:DNA binding"/>
    <property type="evidence" value="ECO:0007669"/>
    <property type="project" value="UniProtKB-KW"/>
</dbReference>
<dbReference type="InterPro" id="IPR013325">
    <property type="entry name" value="RNA_pol_sigma_r2"/>
</dbReference>
<evidence type="ECO:0000256" key="5">
    <source>
        <dbReference type="ARBA" id="ARBA00023163"/>
    </source>
</evidence>
<dbReference type="PROSITE" id="PS01063">
    <property type="entry name" value="SIGMA70_ECF"/>
    <property type="match status" value="1"/>
</dbReference>
<dbReference type="NCBIfam" id="TIGR02937">
    <property type="entry name" value="sigma70-ECF"/>
    <property type="match status" value="1"/>
</dbReference>
<dbReference type="Gene3D" id="1.10.1740.10">
    <property type="match status" value="1"/>
</dbReference>
<dbReference type="Gene3D" id="1.10.10.10">
    <property type="entry name" value="Winged helix-like DNA-binding domain superfamily/Winged helix DNA-binding domain"/>
    <property type="match status" value="1"/>
</dbReference>
<accession>A0A0J8GVZ7</accession>
<evidence type="ECO:0000256" key="1">
    <source>
        <dbReference type="ARBA" id="ARBA00010641"/>
    </source>
</evidence>
<dbReference type="InterPro" id="IPR039425">
    <property type="entry name" value="RNA_pol_sigma-70-like"/>
</dbReference>
<feature type="domain" description="RNA polymerase sigma-70 region 2" evidence="7">
    <location>
        <begin position="22"/>
        <end position="88"/>
    </location>
</feature>
<proteinExistence type="inferred from homology"/>
<dbReference type="STRING" id="1513271.XM47_02335"/>
<dbReference type="SUPFAM" id="SSF88659">
    <property type="entry name" value="Sigma3 and sigma4 domains of RNA polymerase sigma factors"/>
    <property type="match status" value="1"/>
</dbReference>
<dbReference type="OrthoDB" id="9797134at2"/>
<comment type="similarity">
    <text evidence="1 6">Belongs to the sigma-70 factor family. ECF subfamily.</text>
</comment>
<dbReference type="AlphaFoldDB" id="A0A0J8GVZ7"/>
<dbReference type="PANTHER" id="PTHR43133:SF51">
    <property type="entry name" value="RNA POLYMERASE SIGMA FACTOR"/>
    <property type="match status" value="1"/>
</dbReference>
<keyword evidence="2 6" id="KW-0805">Transcription regulation</keyword>
<keyword evidence="3 6" id="KW-0731">Sigma factor</keyword>
<sequence length="184" mass="21325">MQDDSHLILQARNGDMQAYATIVERYQSSIRACLRMRLHEPSEAEDLTQETFILAFNKLDEFDESRPVDAWLRGIAINLLRNYLRKHKPISVGSHAELETLVNQQLDTEYSQGQEVASVAALKDCMTQLNEKTHELVNQHYKQGFSIAELTKKHGVGHSAMTMRMFRIREKLRDCIEKNLKEYC</sequence>
<evidence type="ECO:0000256" key="3">
    <source>
        <dbReference type="ARBA" id="ARBA00023082"/>
    </source>
</evidence>